<reference evidence="1 2" key="1">
    <citation type="submission" date="2019-05" db="EMBL/GenBank/DDBJ databases">
        <title>Another draft genome of Portunus trituberculatus and its Hox gene families provides insights of decapod evolution.</title>
        <authorList>
            <person name="Jeong J.-H."/>
            <person name="Song I."/>
            <person name="Kim S."/>
            <person name="Choi T."/>
            <person name="Kim D."/>
            <person name="Ryu S."/>
            <person name="Kim W."/>
        </authorList>
    </citation>
    <scope>NUCLEOTIDE SEQUENCE [LARGE SCALE GENOMIC DNA]</scope>
    <source>
        <tissue evidence="1">Muscle</tissue>
    </source>
</reference>
<protein>
    <submittedName>
        <fullName evidence="1">Uncharacterized protein</fullName>
    </submittedName>
</protein>
<evidence type="ECO:0000313" key="1">
    <source>
        <dbReference type="EMBL" id="MPC38583.1"/>
    </source>
</evidence>
<evidence type="ECO:0000313" key="2">
    <source>
        <dbReference type="Proteomes" id="UP000324222"/>
    </source>
</evidence>
<name>A0A5B7F0F5_PORTR</name>
<dbReference type="Proteomes" id="UP000324222">
    <property type="component" value="Unassembled WGS sequence"/>
</dbReference>
<sequence>MKRCLQGLTQNPNESLHSRIWMHCPKHISAVKRKLDFVTVVATMEYNNGYVASNLHVSLGLPYSSILAKALREKDKMMNRPLAKKMRNKWLQRELFYT</sequence>
<dbReference type="OrthoDB" id="6374276at2759"/>
<dbReference type="AlphaFoldDB" id="A0A5B7F0F5"/>
<gene>
    <name evidence="1" type="ORF">E2C01_032091</name>
</gene>
<organism evidence="1 2">
    <name type="scientific">Portunus trituberculatus</name>
    <name type="common">Swimming crab</name>
    <name type="synonym">Neptunus trituberculatus</name>
    <dbReference type="NCBI Taxonomy" id="210409"/>
    <lineage>
        <taxon>Eukaryota</taxon>
        <taxon>Metazoa</taxon>
        <taxon>Ecdysozoa</taxon>
        <taxon>Arthropoda</taxon>
        <taxon>Crustacea</taxon>
        <taxon>Multicrustacea</taxon>
        <taxon>Malacostraca</taxon>
        <taxon>Eumalacostraca</taxon>
        <taxon>Eucarida</taxon>
        <taxon>Decapoda</taxon>
        <taxon>Pleocyemata</taxon>
        <taxon>Brachyura</taxon>
        <taxon>Eubrachyura</taxon>
        <taxon>Portunoidea</taxon>
        <taxon>Portunidae</taxon>
        <taxon>Portuninae</taxon>
        <taxon>Portunus</taxon>
    </lineage>
</organism>
<comment type="caution">
    <text evidence="1">The sequence shown here is derived from an EMBL/GenBank/DDBJ whole genome shotgun (WGS) entry which is preliminary data.</text>
</comment>
<accession>A0A5B7F0F5</accession>
<keyword evidence="2" id="KW-1185">Reference proteome</keyword>
<dbReference type="EMBL" id="VSRR010004108">
    <property type="protein sequence ID" value="MPC38583.1"/>
    <property type="molecule type" value="Genomic_DNA"/>
</dbReference>
<proteinExistence type="predicted"/>